<dbReference type="SMART" id="SM00363">
    <property type="entry name" value="S4"/>
    <property type="match status" value="1"/>
</dbReference>
<dbReference type="EC" id="5.4.99.-" evidence="5"/>
<keyword evidence="2 4" id="KW-0694">RNA-binding</keyword>
<dbReference type="SUPFAM" id="SSF55120">
    <property type="entry name" value="Pseudouridine synthase"/>
    <property type="match status" value="1"/>
</dbReference>
<dbReference type="NCBIfam" id="TIGR00093">
    <property type="entry name" value="pseudouridine synthase"/>
    <property type="match status" value="1"/>
</dbReference>
<dbReference type="Gene3D" id="3.30.70.580">
    <property type="entry name" value="Pseudouridine synthase I, catalytic domain, N-terminal subdomain"/>
    <property type="match status" value="1"/>
</dbReference>
<dbReference type="SUPFAM" id="SSF55174">
    <property type="entry name" value="Alpha-L RNA-binding motif"/>
    <property type="match status" value="1"/>
</dbReference>
<evidence type="ECO:0000256" key="4">
    <source>
        <dbReference type="PROSITE-ProRule" id="PRU00182"/>
    </source>
</evidence>
<evidence type="ECO:0000256" key="1">
    <source>
        <dbReference type="ARBA" id="ARBA00008348"/>
    </source>
</evidence>
<dbReference type="Pfam" id="PF01479">
    <property type="entry name" value="S4"/>
    <property type="match status" value="1"/>
</dbReference>
<dbReference type="RefSeq" id="WP_010489543.1">
    <property type="nucleotide sequence ID" value="NZ_AZCT01000013.1"/>
</dbReference>
<comment type="similarity">
    <text evidence="1 5">Belongs to the pseudouridine synthase RsuA family.</text>
</comment>
<name>A0A0R1EXT4_LACZE</name>
<proteinExistence type="inferred from homology"/>
<evidence type="ECO:0000313" key="8">
    <source>
        <dbReference type="Proteomes" id="UP000051984"/>
    </source>
</evidence>
<dbReference type="CDD" id="cd00165">
    <property type="entry name" value="S4"/>
    <property type="match status" value="1"/>
</dbReference>
<dbReference type="eggNOG" id="COG1187">
    <property type="taxonomic scope" value="Bacteria"/>
</dbReference>
<dbReference type="GO" id="GO:0000455">
    <property type="term" value="P:enzyme-directed rRNA pseudouridine synthesis"/>
    <property type="evidence" value="ECO:0007669"/>
    <property type="project" value="UniProtKB-ARBA"/>
</dbReference>
<dbReference type="PANTHER" id="PTHR47683:SF4">
    <property type="entry name" value="PSEUDOURIDINE SYNTHASE"/>
    <property type="match status" value="1"/>
</dbReference>
<organism evidence="7 8">
    <name type="scientific">Lacticaseibacillus zeae DSM 20178 = KCTC 3804</name>
    <dbReference type="NCBI Taxonomy" id="1423816"/>
    <lineage>
        <taxon>Bacteria</taxon>
        <taxon>Bacillati</taxon>
        <taxon>Bacillota</taxon>
        <taxon>Bacilli</taxon>
        <taxon>Lactobacillales</taxon>
        <taxon>Lactobacillaceae</taxon>
        <taxon>Lacticaseibacillus</taxon>
    </lineage>
</organism>
<dbReference type="InterPro" id="IPR036986">
    <property type="entry name" value="S4_RNA-bd_sf"/>
</dbReference>
<dbReference type="InterPro" id="IPR018496">
    <property type="entry name" value="PsdUridine_synth_RsuA/RluB_CS"/>
</dbReference>
<evidence type="ECO:0000256" key="5">
    <source>
        <dbReference type="RuleBase" id="RU003887"/>
    </source>
</evidence>
<dbReference type="InterPro" id="IPR020103">
    <property type="entry name" value="PsdUridine_synth_cat_dom_sf"/>
</dbReference>
<evidence type="ECO:0000256" key="3">
    <source>
        <dbReference type="ARBA" id="ARBA00023235"/>
    </source>
</evidence>
<dbReference type="InterPro" id="IPR020094">
    <property type="entry name" value="TruA/RsuA/RluB/E/F_N"/>
</dbReference>
<evidence type="ECO:0000259" key="6">
    <source>
        <dbReference type="SMART" id="SM00363"/>
    </source>
</evidence>
<dbReference type="GO" id="GO:0005829">
    <property type="term" value="C:cytosol"/>
    <property type="evidence" value="ECO:0007669"/>
    <property type="project" value="UniProtKB-ARBA"/>
</dbReference>
<dbReference type="InterPro" id="IPR006145">
    <property type="entry name" value="PsdUridine_synth_RsuA/RluA"/>
</dbReference>
<dbReference type="PANTHER" id="PTHR47683">
    <property type="entry name" value="PSEUDOURIDINE SYNTHASE FAMILY PROTEIN-RELATED"/>
    <property type="match status" value="1"/>
</dbReference>
<dbReference type="InterPro" id="IPR042092">
    <property type="entry name" value="PsdUridine_s_RsuA/RluB/E/F_cat"/>
</dbReference>
<dbReference type="PROSITE" id="PS50889">
    <property type="entry name" value="S4"/>
    <property type="match status" value="1"/>
</dbReference>
<keyword evidence="3 5" id="KW-0413">Isomerase</keyword>
<feature type="domain" description="RNA-binding S4" evidence="6">
    <location>
        <begin position="1"/>
        <end position="57"/>
    </location>
</feature>
<reference evidence="7 8" key="1">
    <citation type="journal article" date="2015" name="Genome Announc.">
        <title>Expanding the biotechnology potential of lactobacilli through comparative genomics of 213 strains and associated genera.</title>
        <authorList>
            <person name="Sun Z."/>
            <person name="Harris H.M."/>
            <person name="McCann A."/>
            <person name="Guo C."/>
            <person name="Argimon S."/>
            <person name="Zhang W."/>
            <person name="Yang X."/>
            <person name="Jeffery I.B."/>
            <person name="Cooney J.C."/>
            <person name="Kagawa T.F."/>
            <person name="Liu W."/>
            <person name="Song Y."/>
            <person name="Salvetti E."/>
            <person name="Wrobel A."/>
            <person name="Rasinkangas P."/>
            <person name="Parkhill J."/>
            <person name="Rea M.C."/>
            <person name="O'Sullivan O."/>
            <person name="Ritari J."/>
            <person name="Douillard F.P."/>
            <person name="Paul Ross R."/>
            <person name="Yang R."/>
            <person name="Briner A.E."/>
            <person name="Felis G.E."/>
            <person name="de Vos W.M."/>
            <person name="Barrangou R."/>
            <person name="Klaenhammer T.R."/>
            <person name="Caufield P.W."/>
            <person name="Cui Y."/>
            <person name="Zhang H."/>
            <person name="O'Toole P.W."/>
        </authorList>
    </citation>
    <scope>NUCLEOTIDE SEQUENCE [LARGE SCALE GENOMIC DNA]</scope>
    <source>
        <strain evidence="7 8">DSM 20178</strain>
    </source>
</reference>
<comment type="caution">
    <text evidence="7">The sequence shown here is derived from an EMBL/GenBank/DDBJ whole genome shotgun (WGS) entry which is preliminary data.</text>
</comment>
<evidence type="ECO:0000313" key="7">
    <source>
        <dbReference type="EMBL" id="KRK11866.1"/>
    </source>
</evidence>
<dbReference type="CDD" id="cd02553">
    <property type="entry name" value="PseudoU_synth_RsuA"/>
    <property type="match status" value="1"/>
</dbReference>
<dbReference type="FunFam" id="3.30.70.1560:FF:000001">
    <property type="entry name" value="Pseudouridine synthase"/>
    <property type="match status" value="1"/>
</dbReference>
<dbReference type="InterPro" id="IPR000748">
    <property type="entry name" value="PsdUridine_synth_RsuA/RluB/E/F"/>
</dbReference>
<dbReference type="Proteomes" id="UP000051984">
    <property type="component" value="Unassembled WGS sequence"/>
</dbReference>
<gene>
    <name evidence="7" type="ORF">FD51_GL000853</name>
</gene>
<dbReference type="InterPro" id="IPR002942">
    <property type="entry name" value="S4_RNA-bd"/>
</dbReference>
<protein>
    <recommendedName>
        <fullName evidence="5">Pseudouridine synthase</fullName>
        <ecNumber evidence="5">5.4.99.-</ecNumber>
    </recommendedName>
</protein>
<dbReference type="AlphaFoldDB" id="A0A0R1EXT4"/>
<dbReference type="EMBL" id="AZCT01000013">
    <property type="protein sequence ID" value="KRK11866.1"/>
    <property type="molecule type" value="Genomic_DNA"/>
</dbReference>
<dbReference type="PATRIC" id="fig|1423816.3.peg.880"/>
<dbReference type="PROSITE" id="PS01149">
    <property type="entry name" value="PSI_RSU"/>
    <property type="match status" value="1"/>
</dbReference>
<dbReference type="InterPro" id="IPR050343">
    <property type="entry name" value="RsuA_PseudoU_synthase"/>
</dbReference>
<dbReference type="Gene3D" id="3.30.70.1560">
    <property type="entry name" value="Alpha-L RNA-binding motif"/>
    <property type="match status" value="1"/>
</dbReference>
<dbReference type="Gene3D" id="3.10.290.10">
    <property type="entry name" value="RNA-binding S4 domain"/>
    <property type="match status" value="1"/>
</dbReference>
<dbReference type="GO" id="GO:0120159">
    <property type="term" value="F:rRNA pseudouridine synthase activity"/>
    <property type="evidence" value="ECO:0007669"/>
    <property type="project" value="UniProtKB-ARBA"/>
</dbReference>
<dbReference type="Pfam" id="PF00849">
    <property type="entry name" value="PseudoU_synth_2"/>
    <property type="match status" value="1"/>
</dbReference>
<accession>A0A0R1EXT4</accession>
<evidence type="ECO:0000256" key="2">
    <source>
        <dbReference type="ARBA" id="ARBA00022884"/>
    </source>
</evidence>
<sequence length="236" mass="26040">MRLDKYLSHLQFGSRKEVKALIRDKRVRVAGELVTDPGYNILPGVAVEVNDAQADGPLEVDYLMNKPAGVITATEDPVQPTVLDLIRPHDYRPGLYPVGRLDKDTTGLLLLTTDGNLGHRLLAPNHHVAKTYTATLAKALTDDMKRQLEQGIVLEDFTTAPAEVTVVPATNNKVIQMTITEGKYHQIKRMLLAVDNEVVALTRIAMGPLRLPENMAAGDYRALTDEERAQLAQISQ</sequence>
<dbReference type="GO" id="GO:0003723">
    <property type="term" value="F:RNA binding"/>
    <property type="evidence" value="ECO:0007669"/>
    <property type="project" value="UniProtKB-KW"/>
</dbReference>